<name>A0ACB0LCH8_TRIPR</name>
<proteinExistence type="predicted"/>
<accession>A0ACB0LCH8</accession>
<evidence type="ECO:0000313" key="2">
    <source>
        <dbReference type="Proteomes" id="UP001177021"/>
    </source>
</evidence>
<protein>
    <submittedName>
        <fullName evidence="1">Uncharacterized protein</fullName>
    </submittedName>
</protein>
<organism evidence="1 2">
    <name type="scientific">Trifolium pratense</name>
    <name type="common">Red clover</name>
    <dbReference type="NCBI Taxonomy" id="57577"/>
    <lineage>
        <taxon>Eukaryota</taxon>
        <taxon>Viridiplantae</taxon>
        <taxon>Streptophyta</taxon>
        <taxon>Embryophyta</taxon>
        <taxon>Tracheophyta</taxon>
        <taxon>Spermatophyta</taxon>
        <taxon>Magnoliopsida</taxon>
        <taxon>eudicotyledons</taxon>
        <taxon>Gunneridae</taxon>
        <taxon>Pentapetalae</taxon>
        <taxon>rosids</taxon>
        <taxon>fabids</taxon>
        <taxon>Fabales</taxon>
        <taxon>Fabaceae</taxon>
        <taxon>Papilionoideae</taxon>
        <taxon>50 kb inversion clade</taxon>
        <taxon>NPAAA clade</taxon>
        <taxon>Hologalegina</taxon>
        <taxon>IRL clade</taxon>
        <taxon>Trifolieae</taxon>
        <taxon>Trifolium</taxon>
    </lineage>
</organism>
<sequence>MDRISNLPDEILCHILSFLPTNLAFTTTILSTRWTPLFHSLDFLELVFKDDATSFNRFCRFVDTLMLSTNKPLKTFHLDCSYGCKKDCNIFNAWLEALIQRRVQQLHLNLDRVEVSSKDIPVLQFQNLIHLKVVSRRETRSIYCWWYGTLDMLRLCPKLQFFFIEKWRNTGSPEEWKSPISVVECVSSHLRSCTILNFDGSANDLSFATYILKNASLLQDMKIGCTTEGMLLEKPVEYIRLPYCIERPRNLTAEIVELKKQNGNDSSQGFKLRSASAIAAAILLMLMR</sequence>
<dbReference type="Proteomes" id="UP001177021">
    <property type="component" value="Unassembled WGS sequence"/>
</dbReference>
<keyword evidence="2" id="KW-1185">Reference proteome</keyword>
<comment type="caution">
    <text evidence="1">The sequence shown here is derived from an EMBL/GenBank/DDBJ whole genome shotgun (WGS) entry which is preliminary data.</text>
</comment>
<reference evidence="1" key="1">
    <citation type="submission" date="2023-10" db="EMBL/GenBank/DDBJ databases">
        <authorList>
            <person name="Rodriguez Cubillos JULIANA M."/>
            <person name="De Vega J."/>
        </authorList>
    </citation>
    <scope>NUCLEOTIDE SEQUENCE</scope>
</reference>
<gene>
    <name evidence="1" type="ORF">MILVUS5_LOCUS30938</name>
</gene>
<evidence type="ECO:0000313" key="1">
    <source>
        <dbReference type="EMBL" id="CAJ2666078.1"/>
    </source>
</evidence>
<dbReference type="EMBL" id="CASHSV030000513">
    <property type="protein sequence ID" value="CAJ2666078.1"/>
    <property type="molecule type" value="Genomic_DNA"/>
</dbReference>